<evidence type="ECO:0000313" key="1">
    <source>
        <dbReference type="EMBL" id="CRZ04189.1"/>
    </source>
</evidence>
<name>A0A0H5R7B9_9EUKA</name>
<accession>A0A0H5R7B9</accession>
<organism evidence="1">
    <name type="scientific">Spongospora subterranea</name>
    <dbReference type="NCBI Taxonomy" id="70186"/>
    <lineage>
        <taxon>Eukaryota</taxon>
        <taxon>Sar</taxon>
        <taxon>Rhizaria</taxon>
        <taxon>Endomyxa</taxon>
        <taxon>Phytomyxea</taxon>
        <taxon>Plasmodiophorida</taxon>
        <taxon>Plasmodiophoridae</taxon>
        <taxon>Spongospora</taxon>
    </lineage>
</organism>
<dbReference type="EMBL" id="HACM01003747">
    <property type="protein sequence ID" value="CRZ04189.1"/>
    <property type="molecule type" value="Transcribed_RNA"/>
</dbReference>
<proteinExistence type="predicted"/>
<dbReference type="AlphaFoldDB" id="A0A0H5R7B9"/>
<reference evidence="1" key="1">
    <citation type="submission" date="2015-04" db="EMBL/GenBank/DDBJ databases">
        <title>The genome sequence of the plant pathogenic Rhizarian Plasmodiophora brassicae reveals insights in its biotrophic life cycle and the origin of chitin synthesis.</title>
        <authorList>
            <person name="Schwelm A."/>
            <person name="Fogelqvist J."/>
            <person name="Knaust A."/>
            <person name="Julke S."/>
            <person name="Lilja T."/>
            <person name="Dhandapani V."/>
            <person name="Bonilla-Rosso G."/>
            <person name="Karlsson M."/>
            <person name="Shevchenko A."/>
            <person name="Choi S.R."/>
            <person name="Kim H.G."/>
            <person name="Park J.Y."/>
            <person name="Lim Y.P."/>
            <person name="Ludwig-Muller J."/>
            <person name="Dixelius C."/>
        </authorList>
    </citation>
    <scope>NUCLEOTIDE SEQUENCE</scope>
    <source>
        <tissue evidence="1">Potato root galls</tissue>
    </source>
</reference>
<protein>
    <submittedName>
        <fullName evidence="1">Uncharacterized protein</fullName>
    </submittedName>
</protein>
<sequence length="112" mass="13096">MYFYFCLRLNGMCLSDFFCCSHLHIQAMEENGTRTTFVGTGFPRNLPSLSDISIQQFYVGWYILVYKFDVRYYYSLAVNPGKSKCNLVGSLLLERLYEVKMCFQCLLLSLFT</sequence>